<dbReference type="AlphaFoldDB" id="A0A1X1G2S3"/>
<dbReference type="GO" id="GO:0004420">
    <property type="term" value="F:hydroxymethylglutaryl-CoA reductase (NADPH) activity"/>
    <property type="evidence" value="ECO:0007669"/>
    <property type="project" value="InterPro"/>
</dbReference>
<evidence type="ECO:0000313" key="1">
    <source>
        <dbReference type="EMBL" id="ORO41109.1"/>
    </source>
</evidence>
<comment type="caution">
    <text evidence="1">The sequence shown here is derived from an EMBL/GenBank/DDBJ whole genome shotgun (WGS) entry which is preliminary data.</text>
</comment>
<name>A0A1X1G2S3_STROR</name>
<dbReference type="InterPro" id="IPR023282">
    <property type="entry name" value="HMG_CoA_Rdtase_N"/>
</dbReference>
<sequence>MRVPIESKNILMVGFGKIGKIKAYKWMGRGYNVYVKDIKFCNLILLNKGISVDDDLSRQYFTIEICTPTNQHVVVLKNILKKYLFSYVSIEKPLCNTFKDLEEITSIIKKQPDLEKNIFVSEQYFYSTILDIFSNHGCFSLSGTEKIQIEFSKNRISDNENGRFLDEEILGYGIELPHILAILRYLGISSDEFVNGVFVNNLYIKDLRNHDYSIEILSRIRNISIEINSNLGSFSIKDGKQMNRKNGTVRTARIDDSILIFDPHPKIERYRSELINGDNKIQISDDMIDKQLTLLEENRIPRGCDIISAIEITKVLLKLYLECNKIYV</sequence>
<dbReference type="Gene3D" id="1.10.3270.10">
    <property type="entry name" value="HMGR, N-terminal domain"/>
    <property type="match status" value="1"/>
</dbReference>
<evidence type="ECO:0000313" key="2">
    <source>
        <dbReference type="Proteomes" id="UP000193633"/>
    </source>
</evidence>
<proteinExistence type="predicted"/>
<organism evidence="1 2">
    <name type="scientific">Streptococcus oralis subsp. tigurinus</name>
    <dbReference type="NCBI Taxonomy" id="1077464"/>
    <lineage>
        <taxon>Bacteria</taxon>
        <taxon>Bacillati</taxon>
        <taxon>Bacillota</taxon>
        <taxon>Bacilli</taxon>
        <taxon>Lactobacillales</taxon>
        <taxon>Streptococcaceae</taxon>
        <taxon>Streptococcus</taxon>
    </lineage>
</organism>
<accession>A0A1X1G2S3</accession>
<dbReference type="EMBL" id="NCUD01000041">
    <property type="protein sequence ID" value="ORO41109.1"/>
    <property type="molecule type" value="Genomic_DNA"/>
</dbReference>
<dbReference type="RefSeq" id="WP_037612704.1">
    <property type="nucleotide sequence ID" value="NZ_NCUD01000041.1"/>
</dbReference>
<protein>
    <submittedName>
        <fullName evidence="1">Dehydrogenase</fullName>
    </submittedName>
</protein>
<reference evidence="1 2" key="1">
    <citation type="journal article" date="2016" name="Eur. J. Clin. Microbiol. Infect. Dis.">
        <title>Whole genome sequencing as a tool for phylogenetic analysis of clinical strains of Mitis group streptococci.</title>
        <authorList>
            <person name="Rasmussen L.H."/>
            <person name="Dargis R."/>
            <person name="Hojholt K."/>
            <person name="Christensen J.J."/>
            <person name="Skovgaard O."/>
            <person name="Justesen U.S."/>
            <person name="Rosenvinge F.S."/>
            <person name="Moser C."/>
            <person name="Lukjancenko O."/>
            <person name="Rasmussen S."/>
            <person name="Nielsen X.C."/>
        </authorList>
    </citation>
    <scope>NUCLEOTIDE SEQUENCE [LARGE SCALE GENOMIC DNA]</scope>
    <source>
        <strain evidence="1 2">OD_339823_10</strain>
    </source>
</reference>
<dbReference type="SUPFAM" id="SSF51735">
    <property type="entry name" value="NAD(P)-binding Rossmann-fold domains"/>
    <property type="match status" value="1"/>
</dbReference>
<dbReference type="Proteomes" id="UP000193633">
    <property type="component" value="Unassembled WGS sequence"/>
</dbReference>
<dbReference type="InterPro" id="IPR036291">
    <property type="entry name" value="NAD(P)-bd_dom_sf"/>
</dbReference>
<gene>
    <name evidence="1" type="ORF">B7728_02470</name>
</gene>